<evidence type="ECO:0000313" key="2">
    <source>
        <dbReference type="EMBL" id="MDT7043609.1"/>
    </source>
</evidence>
<organism evidence="2 3">
    <name type="scientific">Candidatus Nitronereus thalassa</name>
    <dbReference type="NCBI Taxonomy" id="3020898"/>
    <lineage>
        <taxon>Bacteria</taxon>
        <taxon>Pseudomonadati</taxon>
        <taxon>Nitrospirota</taxon>
        <taxon>Nitrospiria</taxon>
        <taxon>Nitrospirales</taxon>
        <taxon>Nitrospiraceae</taxon>
        <taxon>Candidatus Nitronereus</taxon>
    </lineage>
</organism>
<comment type="caution">
    <text evidence="2">The sequence shown here is derived from an EMBL/GenBank/DDBJ whole genome shotgun (WGS) entry which is preliminary data.</text>
</comment>
<evidence type="ECO:0000313" key="3">
    <source>
        <dbReference type="Proteomes" id="UP001250932"/>
    </source>
</evidence>
<feature type="compositionally biased region" description="Polar residues" evidence="1">
    <location>
        <begin position="45"/>
        <end position="60"/>
    </location>
</feature>
<accession>A0ABU3KB21</accession>
<evidence type="ECO:0000256" key="1">
    <source>
        <dbReference type="SAM" id="MobiDB-lite"/>
    </source>
</evidence>
<protein>
    <recommendedName>
        <fullName evidence="4">Killing trait</fullName>
    </recommendedName>
</protein>
<dbReference type="EMBL" id="JAQOUE010000001">
    <property type="protein sequence ID" value="MDT7043609.1"/>
    <property type="molecule type" value="Genomic_DNA"/>
</dbReference>
<name>A0ABU3KB21_9BACT</name>
<sequence length="70" mass="7296">MASENTLKEGTAMGLGAIAQNVSTAINGLIVNSVFQNSRSQATPIEQNQLGQTDSVSISSKARELSSKSK</sequence>
<dbReference type="Proteomes" id="UP001250932">
    <property type="component" value="Unassembled WGS sequence"/>
</dbReference>
<keyword evidence="3" id="KW-1185">Reference proteome</keyword>
<evidence type="ECO:0008006" key="4">
    <source>
        <dbReference type="Google" id="ProtNLM"/>
    </source>
</evidence>
<feature type="compositionally biased region" description="Basic and acidic residues" evidence="1">
    <location>
        <begin position="61"/>
        <end position="70"/>
    </location>
</feature>
<proteinExistence type="predicted"/>
<reference evidence="2 3" key="1">
    <citation type="journal article" date="2023" name="ISME J.">
        <title>Cultivation and genomic characterization of novel and ubiquitous marine nitrite-oxidizing bacteria from the Nitrospirales.</title>
        <authorList>
            <person name="Mueller A.J."/>
            <person name="Daebeler A."/>
            <person name="Herbold C.W."/>
            <person name="Kirkegaard R.H."/>
            <person name="Daims H."/>
        </authorList>
    </citation>
    <scope>NUCLEOTIDE SEQUENCE [LARGE SCALE GENOMIC DNA]</scope>
    <source>
        <strain evidence="2 3">EB</strain>
    </source>
</reference>
<dbReference type="RefSeq" id="WP_313834175.1">
    <property type="nucleotide sequence ID" value="NZ_JAQOUE010000001.1"/>
</dbReference>
<gene>
    <name evidence="2" type="ORF">PPG34_14725</name>
</gene>
<feature type="region of interest" description="Disordered" evidence="1">
    <location>
        <begin position="45"/>
        <end position="70"/>
    </location>
</feature>